<feature type="region of interest" description="Disordered" evidence="1">
    <location>
        <begin position="1"/>
        <end position="23"/>
    </location>
</feature>
<feature type="transmembrane region" description="Helical" evidence="2">
    <location>
        <begin position="351"/>
        <end position="369"/>
    </location>
</feature>
<protein>
    <submittedName>
        <fullName evidence="5">Acyltransferase</fullName>
    </submittedName>
</protein>
<feature type="transmembrane region" description="Helical" evidence="2">
    <location>
        <begin position="227"/>
        <end position="249"/>
    </location>
</feature>
<dbReference type="InterPro" id="IPR043968">
    <property type="entry name" value="SGNH"/>
</dbReference>
<evidence type="ECO:0000259" key="3">
    <source>
        <dbReference type="Pfam" id="PF01757"/>
    </source>
</evidence>
<proteinExistence type="predicted"/>
<feature type="domain" description="Acyltransferase 3" evidence="3">
    <location>
        <begin position="31"/>
        <end position="368"/>
    </location>
</feature>
<keyword evidence="6" id="KW-1185">Reference proteome</keyword>
<keyword evidence="2" id="KW-0472">Membrane</keyword>
<keyword evidence="5" id="KW-0808">Transferase</keyword>
<feature type="transmembrane region" description="Helical" evidence="2">
    <location>
        <begin position="56"/>
        <end position="76"/>
    </location>
</feature>
<dbReference type="EMBL" id="BFCH01000036">
    <property type="protein sequence ID" value="GBG40607.1"/>
    <property type="molecule type" value="Genomic_DNA"/>
</dbReference>
<comment type="caution">
    <text evidence="5">The sequence shown here is derived from an EMBL/GenBank/DDBJ whole genome shotgun (WGS) entry which is preliminary data.</text>
</comment>
<dbReference type="InterPro" id="IPR050879">
    <property type="entry name" value="Acyltransferase_3"/>
</dbReference>
<keyword evidence="5" id="KW-0012">Acyltransferase</keyword>
<dbReference type="Proteomes" id="UP000245060">
    <property type="component" value="Unassembled WGS sequence"/>
</dbReference>
<dbReference type="InterPro" id="IPR002656">
    <property type="entry name" value="Acyl_transf_3_dom"/>
</dbReference>
<feature type="transmembrane region" description="Helical" evidence="2">
    <location>
        <begin position="169"/>
        <end position="187"/>
    </location>
</feature>
<feature type="transmembrane region" description="Helical" evidence="2">
    <location>
        <begin position="199"/>
        <end position="221"/>
    </location>
</feature>
<reference evidence="6" key="1">
    <citation type="submission" date="2018-04" db="EMBL/GenBank/DDBJ databases">
        <title>Draft genome sequence of Mycobacterium montefiorense isolated from Japanese black salamander.</title>
        <authorList>
            <person name="Fukano H."/>
            <person name="Yoshida M."/>
            <person name="Shimizu A."/>
            <person name="Iwao H."/>
            <person name="Kurata O."/>
            <person name="Katayama Y."/>
            <person name="Omatsu T."/>
            <person name="Mizutani T."/>
            <person name="Wada S."/>
            <person name="Hoshino Y."/>
        </authorList>
    </citation>
    <scope>NUCLEOTIDE SEQUENCE [LARGE SCALE GENOMIC DNA]</scope>
    <source>
        <strain evidence="6">BS</strain>
    </source>
</reference>
<feature type="transmembrane region" description="Helical" evidence="2">
    <location>
        <begin position="97"/>
        <end position="117"/>
    </location>
</feature>
<dbReference type="PANTHER" id="PTHR23028:SF53">
    <property type="entry name" value="ACYL_TRANSF_3 DOMAIN-CONTAINING PROTEIN"/>
    <property type="match status" value="1"/>
</dbReference>
<accession>A0ABQ0NX90</accession>
<keyword evidence="2" id="KW-0812">Transmembrane</keyword>
<evidence type="ECO:0000313" key="5">
    <source>
        <dbReference type="EMBL" id="GBG40607.1"/>
    </source>
</evidence>
<evidence type="ECO:0000259" key="4">
    <source>
        <dbReference type="Pfam" id="PF19040"/>
    </source>
</evidence>
<dbReference type="SUPFAM" id="SSF52266">
    <property type="entry name" value="SGNH hydrolase"/>
    <property type="match status" value="1"/>
</dbReference>
<feature type="transmembrane region" description="Helical" evidence="2">
    <location>
        <begin position="256"/>
        <end position="279"/>
    </location>
</feature>
<dbReference type="PANTHER" id="PTHR23028">
    <property type="entry name" value="ACETYLTRANSFERASE"/>
    <property type="match status" value="1"/>
</dbReference>
<dbReference type="Pfam" id="PF19040">
    <property type="entry name" value="SGNH"/>
    <property type="match status" value="1"/>
</dbReference>
<feature type="transmembrane region" description="Helical" evidence="2">
    <location>
        <begin position="390"/>
        <end position="411"/>
    </location>
</feature>
<dbReference type="GO" id="GO:0016746">
    <property type="term" value="F:acyltransferase activity"/>
    <property type="evidence" value="ECO:0007669"/>
    <property type="project" value="UniProtKB-KW"/>
</dbReference>
<sequence length="730" mass="76722">MTVRQETPASPPSPAGDSPTRQIQRRGFRPDIEGLRAVAVVAVVLYHAGIPGTAGGFIGVDVFFVISGFLITGLLWREVSGANTVALGRFYGARARRLLPAAATVAVVTAIGAAIVLPPLQARNVFLDGIASALYVGNYRFASQGTDYLNADVPSPFQHYWSLGVEEQFYVVWPVLIIGTAWLVGRVRREAQPNSKAKAMPYAVVLALVAAASLTAAVVWTRASPPWAFFSLPTRAWELAVGGLVALSIEQWRRLPLLPAAIAGWGGLALILLTCTQLGPATPYPGTAALLPVLGTALVIGGGCATRSLGVGRLLCRPAMRAIGRVSYSWYLWHWPVLLLLPRVLGEPAGLAARLAATAVSAGLAVITFHLVENPGRFAAALRRSAKASLAVAGIASAATASACVLLLTVIPVPVGHGPAAAKANIMALPTATPGGPNATDPREAAVQQALTQVRAAIAAAAGLRAVPSNLDPPLAQAPADKAAVFVNGCVRSWRDVGQSECATGDTGSPTTVALIGDSHAAMWNPAFQQVAEQRHWRLETLAKVTCPVQDLPIDSPYLGREYTECEQWRGQVIARVAAEHPRLVVLDMSRRYGSDFGFVSYDPAWIETLGRTVAQLRRTGATVLVLGPAPDPQSPVPTCLSGHLDDATACAPSRSAAVNDDGISKERAATTGNGGHYADLTDLFCTAERCPMIVGNTLVFRDDNHVTTEYAQLLAPVLGALADRAITDG</sequence>
<feature type="transmembrane region" description="Helical" evidence="2">
    <location>
        <begin position="34"/>
        <end position="50"/>
    </location>
</feature>
<feature type="transmembrane region" description="Helical" evidence="2">
    <location>
        <begin position="291"/>
        <end position="316"/>
    </location>
</feature>
<evidence type="ECO:0000256" key="2">
    <source>
        <dbReference type="SAM" id="Phobius"/>
    </source>
</evidence>
<feature type="domain" description="SGNH" evidence="4">
    <location>
        <begin position="498"/>
        <end position="719"/>
    </location>
</feature>
<dbReference type="Pfam" id="PF01757">
    <property type="entry name" value="Acyl_transf_3"/>
    <property type="match status" value="1"/>
</dbReference>
<evidence type="ECO:0000256" key="1">
    <source>
        <dbReference type="SAM" id="MobiDB-lite"/>
    </source>
</evidence>
<name>A0ABQ0NX90_9MYCO</name>
<dbReference type="RefSeq" id="WP_108926124.1">
    <property type="nucleotide sequence ID" value="NZ_BFCH01000036.1"/>
</dbReference>
<feature type="transmembrane region" description="Helical" evidence="2">
    <location>
        <begin position="328"/>
        <end position="345"/>
    </location>
</feature>
<gene>
    <name evidence="5" type="ORF">MmonteBS_49790</name>
</gene>
<keyword evidence="2" id="KW-1133">Transmembrane helix</keyword>
<evidence type="ECO:0000313" key="6">
    <source>
        <dbReference type="Proteomes" id="UP000245060"/>
    </source>
</evidence>
<organism evidence="5 6">
    <name type="scientific">Mycobacterium montefiorense</name>
    <dbReference type="NCBI Taxonomy" id="154654"/>
    <lineage>
        <taxon>Bacteria</taxon>
        <taxon>Bacillati</taxon>
        <taxon>Actinomycetota</taxon>
        <taxon>Actinomycetes</taxon>
        <taxon>Mycobacteriales</taxon>
        <taxon>Mycobacteriaceae</taxon>
        <taxon>Mycobacterium</taxon>
        <taxon>Mycobacterium simiae complex</taxon>
    </lineage>
</organism>